<proteinExistence type="inferred from homology"/>
<dbReference type="InterPro" id="IPR016163">
    <property type="entry name" value="Ald_DH_C"/>
</dbReference>
<dbReference type="InterPro" id="IPR029510">
    <property type="entry name" value="Ald_DH_CS_GLU"/>
</dbReference>
<dbReference type="InterPro" id="IPR015590">
    <property type="entry name" value="Aldehyde_DH_dom"/>
</dbReference>
<sequence length="472" mass="50233">MDREYRMLVDGELVAGAGQIDVVNPATGEPFAKCPRADEALVDRAVAAAKRAFPAWAAKPVEERAALVDAIAEKLHERIGEFASLLTSEQGKPLDQAAYEVMGAYFTLKAFAAMRIAPKVLKDEGGNQVFEHRTPLGVVASITPWNFPIILLANKLGPALVTGNTMVAKPAPTTPLTTLLFGEMVQEMLPPGVFNVIADANDLGAKLTAHPDVAKVAFTGSTATGKKVAASAAGTVKRVTLELGGNDAAIVLDDVDPRVVARKVYGGAMTNAGQICVAIKRAYVPEGLYDEFVDELASLAREAVVDDGSKQGTTVGPIQNKMQFDKVKALLDDARERGTVVAGGAPLDRPGYFIPPTIVRDLDDDAPLVREEQFGPVLPVLKYNDIDDVIRRANDSEYGLGGTVWGKDVERAIAVAKQIDTGTVWVNQYLAIDANIPFRGSKQSGQGAELGEAGLYEYTQAHIVNAVALEDA</sequence>
<evidence type="ECO:0000313" key="6">
    <source>
        <dbReference type="Proteomes" id="UP001596977"/>
    </source>
</evidence>
<dbReference type="PANTHER" id="PTHR11699">
    <property type="entry name" value="ALDEHYDE DEHYDROGENASE-RELATED"/>
    <property type="match status" value="1"/>
</dbReference>
<evidence type="ECO:0000259" key="4">
    <source>
        <dbReference type="Pfam" id="PF00171"/>
    </source>
</evidence>
<comment type="similarity">
    <text evidence="3">Belongs to the aldehyde dehydrogenase family.</text>
</comment>
<comment type="caution">
    <text evidence="5">The sequence shown here is derived from an EMBL/GenBank/DDBJ whole genome shotgun (WGS) entry which is preliminary data.</text>
</comment>
<dbReference type="CDD" id="cd07106">
    <property type="entry name" value="ALDH_AldA-AAD23400"/>
    <property type="match status" value="1"/>
</dbReference>
<dbReference type="Gene3D" id="3.40.605.10">
    <property type="entry name" value="Aldehyde Dehydrogenase, Chain A, domain 1"/>
    <property type="match status" value="1"/>
</dbReference>
<keyword evidence="6" id="KW-1185">Reference proteome</keyword>
<feature type="active site" evidence="2">
    <location>
        <position position="242"/>
    </location>
</feature>
<gene>
    <name evidence="5" type="ORF">ACFQ1E_03605</name>
</gene>
<dbReference type="InterPro" id="IPR044086">
    <property type="entry name" value="LUC3-like"/>
</dbReference>
<evidence type="ECO:0000313" key="5">
    <source>
        <dbReference type="EMBL" id="MFD0945418.1"/>
    </source>
</evidence>
<dbReference type="SUPFAM" id="SSF53720">
    <property type="entry name" value="ALDH-like"/>
    <property type="match status" value="1"/>
</dbReference>
<protein>
    <submittedName>
        <fullName evidence="5">Aldehyde dehydrogenase family protein</fullName>
    </submittedName>
</protein>
<dbReference type="Gene3D" id="3.40.309.10">
    <property type="entry name" value="Aldehyde Dehydrogenase, Chain A, domain 2"/>
    <property type="match status" value="1"/>
</dbReference>
<dbReference type="InterPro" id="IPR016161">
    <property type="entry name" value="Ald_DH/histidinol_DH"/>
</dbReference>
<keyword evidence="1 3" id="KW-0560">Oxidoreductase</keyword>
<evidence type="ECO:0000256" key="3">
    <source>
        <dbReference type="RuleBase" id="RU003345"/>
    </source>
</evidence>
<name>A0ABW3H1U1_9SPHN</name>
<dbReference type="RefSeq" id="WP_264942341.1">
    <property type="nucleotide sequence ID" value="NZ_JAPDRA010000001.1"/>
</dbReference>
<evidence type="ECO:0000256" key="2">
    <source>
        <dbReference type="PROSITE-ProRule" id="PRU10007"/>
    </source>
</evidence>
<feature type="domain" description="Aldehyde dehydrogenase" evidence="4">
    <location>
        <begin position="18"/>
        <end position="463"/>
    </location>
</feature>
<dbReference type="Proteomes" id="UP001596977">
    <property type="component" value="Unassembled WGS sequence"/>
</dbReference>
<organism evidence="5 6">
    <name type="scientific">Sphingomonas canadensis</name>
    <dbReference type="NCBI Taxonomy" id="1219257"/>
    <lineage>
        <taxon>Bacteria</taxon>
        <taxon>Pseudomonadati</taxon>
        <taxon>Pseudomonadota</taxon>
        <taxon>Alphaproteobacteria</taxon>
        <taxon>Sphingomonadales</taxon>
        <taxon>Sphingomonadaceae</taxon>
        <taxon>Sphingomonas</taxon>
    </lineage>
</organism>
<dbReference type="InterPro" id="IPR016162">
    <property type="entry name" value="Ald_DH_N"/>
</dbReference>
<reference evidence="6" key="1">
    <citation type="journal article" date="2019" name="Int. J. Syst. Evol. Microbiol.">
        <title>The Global Catalogue of Microorganisms (GCM) 10K type strain sequencing project: providing services to taxonomists for standard genome sequencing and annotation.</title>
        <authorList>
            <consortium name="The Broad Institute Genomics Platform"/>
            <consortium name="The Broad Institute Genome Sequencing Center for Infectious Disease"/>
            <person name="Wu L."/>
            <person name="Ma J."/>
        </authorList>
    </citation>
    <scope>NUCLEOTIDE SEQUENCE [LARGE SCALE GENOMIC DNA]</scope>
    <source>
        <strain evidence="6">CCUG 62982</strain>
    </source>
</reference>
<evidence type="ECO:0000256" key="1">
    <source>
        <dbReference type="ARBA" id="ARBA00023002"/>
    </source>
</evidence>
<dbReference type="Pfam" id="PF00171">
    <property type="entry name" value="Aldedh"/>
    <property type="match status" value="1"/>
</dbReference>
<accession>A0ABW3H1U1</accession>
<dbReference type="PROSITE" id="PS00687">
    <property type="entry name" value="ALDEHYDE_DEHYDR_GLU"/>
    <property type="match status" value="1"/>
</dbReference>
<dbReference type="EMBL" id="JBHTJG010000001">
    <property type="protein sequence ID" value="MFD0945418.1"/>
    <property type="molecule type" value="Genomic_DNA"/>
</dbReference>